<reference evidence="6" key="4">
    <citation type="submission" date="2019-12" db="UniProtKB">
        <authorList>
            <consortium name="WormBaseParasite"/>
        </authorList>
    </citation>
    <scope>IDENTIFICATION</scope>
</reference>
<dbReference type="FunCoup" id="A0A0K0J4H0">
    <property type="interactions" value="6"/>
</dbReference>
<evidence type="ECO:0000313" key="7">
    <source>
        <dbReference type="WormBase" id="Bm2106"/>
    </source>
</evidence>
<evidence type="ECO:0000313" key="6">
    <source>
        <dbReference type="WBParaSite" id="Bm2106.1"/>
    </source>
</evidence>
<dbReference type="Proteomes" id="UP000006672">
    <property type="component" value="Unassembled WGS sequence"/>
</dbReference>
<feature type="domain" description="PDZ" evidence="2">
    <location>
        <begin position="432"/>
        <end position="515"/>
    </location>
</feature>
<evidence type="ECO:0000259" key="2">
    <source>
        <dbReference type="PROSITE" id="PS50106"/>
    </source>
</evidence>
<gene>
    <name evidence="3 6 7" type="ORF">Bm2106</name>
    <name evidence="4" type="ORF">BM_BM2106</name>
    <name evidence="3" type="ORF">BM_Bm2106</name>
</gene>
<evidence type="ECO:0000313" key="4">
    <source>
        <dbReference type="EMBL" id="VIO88027.1"/>
    </source>
</evidence>
<evidence type="ECO:0000256" key="1">
    <source>
        <dbReference type="SAM" id="MobiDB-lite"/>
    </source>
</evidence>
<dbReference type="RefSeq" id="XP_001897603.2">
    <property type="nucleotide sequence ID" value="XM_001897568.2"/>
</dbReference>
<dbReference type="GeneID" id="6101055"/>
<evidence type="ECO:0000313" key="5">
    <source>
        <dbReference type="Proteomes" id="UP000006672"/>
    </source>
</evidence>
<dbReference type="PANTHER" id="PTHR14102:SF14">
    <property type="entry name" value="PROTEIN CBG16414"/>
    <property type="match status" value="1"/>
</dbReference>
<dbReference type="WBParaSite" id="Bm2106.1">
    <property type="protein sequence ID" value="Bm2106.1"/>
    <property type="gene ID" value="WBGene00222367"/>
</dbReference>
<dbReference type="CTD" id="6101055"/>
<dbReference type="OrthoDB" id="10058001at2759"/>
<sequence>MQNPTAIMMKVPPNPPPKPRMNQLQYRHGLSRSIAGGGQLPPQPGDSDTDSGICADSDNQLSPRHIDSGFFDNKSKKLQRKFDMPVYREYLTPKTAWGVHTNLSALPYQKCLPERLQTNRNSQTSRNGKQHRVRFADQVLSMDGSSLSSSSGFDNINLVSVNSCANYSGCSLHYPSMETATLTSPVSSNNPDLVLPAVVSRSNSGTINKLSGQHHAIDYQFNFGYSSHLQSSHDEDDRTLPGYSAPMTRLIRNDDQCITHPNEPSYRIMRRFRNRSASLPRGMHCESSALEMRRGSIDWCYPPQSYSSYKPKDEATINNSYLMRSVDNLSVMEGGHDSVTDGTRLSSGCRLPDLSLDCTVYDGATQQQPIFDRQRRVRRVSGRSQSVGRAYCAFDSKMANSYMNSCVPLFHRSHLPTVRAQLIALDHRGLRIVLIEKLQPGPFGFYIATGIFNQKHGIFVSRVSLPSLTSVLSVGDEIIYVEDELVKGEDLEYVQALIAGKSSVKIVLLPIVGPGAC</sequence>
<dbReference type="WormBase" id="Bm2106">
    <property type="protein sequence ID" value="BM18012"/>
    <property type="gene ID" value="WBGene00222367"/>
</dbReference>
<dbReference type="InterPro" id="IPR036034">
    <property type="entry name" value="PDZ_sf"/>
</dbReference>
<dbReference type="SMART" id="SM00228">
    <property type="entry name" value="PDZ"/>
    <property type="match status" value="1"/>
</dbReference>
<organism evidence="5 6">
    <name type="scientific">Brugia malayi</name>
    <name type="common">Filarial nematode worm</name>
    <dbReference type="NCBI Taxonomy" id="6279"/>
    <lineage>
        <taxon>Eukaryota</taxon>
        <taxon>Metazoa</taxon>
        <taxon>Ecdysozoa</taxon>
        <taxon>Nematoda</taxon>
        <taxon>Chromadorea</taxon>
        <taxon>Rhabditida</taxon>
        <taxon>Spirurina</taxon>
        <taxon>Spiruromorpha</taxon>
        <taxon>Filarioidea</taxon>
        <taxon>Onchocercidae</taxon>
        <taxon>Brugia</taxon>
    </lineage>
</organism>
<name>A0A0K0J4H0_BRUMA</name>
<accession>A0A0K0J4H0</accession>
<dbReference type="InterPro" id="IPR001478">
    <property type="entry name" value="PDZ"/>
</dbReference>
<dbReference type="PROSITE" id="PS50106">
    <property type="entry name" value="PDZ"/>
    <property type="match status" value="1"/>
</dbReference>
<keyword evidence="5" id="KW-1185">Reference proteome</keyword>
<proteinExistence type="predicted"/>
<feature type="region of interest" description="Disordered" evidence="1">
    <location>
        <begin position="1"/>
        <end position="59"/>
    </location>
</feature>
<reference evidence="4" key="3">
    <citation type="submission" date="2019-04" db="EMBL/GenBank/DDBJ databases">
        <authorList>
            <person name="Howe K."/>
            <person name="Paulini M."/>
            <person name="Williams G."/>
        </authorList>
    </citation>
    <scope>NUCLEOTIDE SEQUENCE [LARGE SCALE GENOMIC DNA]</scope>
    <source>
        <strain evidence="4">FR3</strain>
    </source>
</reference>
<dbReference type="KEGG" id="bmy:BM_BM2106"/>
<dbReference type="GO" id="GO:0007098">
    <property type="term" value="P:centrosome cycle"/>
    <property type="evidence" value="ECO:0007669"/>
    <property type="project" value="TreeGrafter"/>
</dbReference>
<dbReference type="InterPro" id="IPR051741">
    <property type="entry name" value="PAR6_homolog"/>
</dbReference>
<dbReference type="SUPFAM" id="SSF50156">
    <property type="entry name" value="PDZ domain-like"/>
    <property type="match status" value="1"/>
</dbReference>
<dbReference type="Gene3D" id="2.30.42.10">
    <property type="match status" value="1"/>
</dbReference>
<protein>
    <submittedName>
        <fullName evidence="3">Bm2106</fullName>
    </submittedName>
    <submittedName>
        <fullName evidence="6">PDZ domain-containing protein</fullName>
    </submittedName>
</protein>
<dbReference type="EMBL" id="CAAKNF010000196">
    <property type="protein sequence ID" value="VIO88027.1"/>
    <property type="molecule type" value="Genomic_DNA"/>
</dbReference>
<evidence type="ECO:0000313" key="3">
    <source>
        <dbReference type="EMBL" id="CRZ22441.1"/>
    </source>
</evidence>
<dbReference type="STRING" id="6279.A0A0K0J4H0"/>
<reference evidence="3 5" key="1">
    <citation type="journal article" date="2007" name="Science">
        <title>Draft genome of the filarial nematode parasite Brugia malayi.</title>
        <authorList>
            <person name="Ghedin E."/>
            <person name="Wang S."/>
            <person name="Spiro D."/>
            <person name="Caler E."/>
            <person name="Zhao Q."/>
            <person name="Crabtree J."/>
            <person name="Allen J.E."/>
            <person name="Delcher A.L."/>
            <person name="Guiliano D.B."/>
            <person name="Miranda-Saavedra D."/>
            <person name="Angiuoli S.V."/>
            <person name="Creasy T."/>
            <person name="Amedeo P."/>
            <person name="Haas B."/>
            <person name="El-Sayed N.M."/>
            <person name="Wortman J.R."/>
            <person name="Feldblyum T."/>
            <person name="Tallon L."/>
            <person name="Schatz M."/>
            <person name="Shumway M."/>
            <person name="Koo H."/>
            <person name="Salzberg S.L."/>
            <person name="Schobel S."/>
            <person name="Pertea M."/>
            <person name="Pop M."/>
            <person name="White O."/>
            <person name="Barton G.J."/>
            <person name="Carlow C.K."/>
            <person name="Crawford M.J."/>
            <person name="Daub J."/>
            <person name="Dimmic M.W."/>
            <person name="Estes C.F."/>
            <person name="Foster J.M."/>
            <person name="Ganatra M."/>
            <person name="Gregory W.F."/>
            <person name="Johnson N.M."/>
            <person name="Jin J."/>
            <person name="Komuniecki R."/>
            <person name="Korf I."/>
            <person name="Kumar S."/>
            <person name="Laney S."/>
            <person name="Li B.W."/>
            <person name="Li W."/>
            <person name="Lindblom T.H."/>
            <person name="Lustigman S."/>
            <person name="Ma D."/>
            <person name="Maina C.V."/>
            <person name="Martin D.M."/>
            <person name="McCarter J.P."/>
            <person name="McReynolds L."/>
            <person name="Mitreva M."/>
            <person name="Nutman T.B."/>
            <person name="Parkinson J."/>
            <person name="Peregrin-Alvarez J.M."/>
            <person name="Poole C."/>
            <person name="Ren Q."/>
            <person name="Saunders L."/>
            <person name="Sluder A.E."/>
            <person name="Smith K."/>
            <person name="Stanke M."/>
            <person name="Unnasch T.R."/>
            <person name="Ware J."/>
            <person name="Wei A.D."/>
            <person name="Weil G."/>
            <person name="Williams D.J."/>
            <person name="Zhang Y."/>
            <person name="Williams S.A."/>
            <person name="Fraser-Liggett C."/>
            <person name="Slatko B."/>
            <person name="Blaxter M.L."/>
            <person name="Scott A.L."/>
        </authorList>
    </citation>
    <scope>NUCLEOTIDE SEQUENCE</scope>
    <source>
        <strain evidence="3 5">FR3</strain>
    </source>
</reference>
<dbReference type="EMBL" id="LN856451">
    <property type="protein sequence ID" value="CRZ22441.1"/>
    <property type="molecule type" value="Genomic_DNA"/>
</dbReference>
<dbReference type="AlphaFoldDB" id="A0A0K0J4H0"/>
<accession>A0A4E9EYB5</accession>
<dbReference type="PANTHER" id="PTHR14102">
    <property type="entry name" value="PAR-6-RELATED"/>
    <property type="match status" value="1"/>
</dbReference>
<reference evidence="3" key="2">
    <citation type="submission" date="2012-12" db="EMBL/GenBank/DDBJ databases">
        <authorList>
            <person name="Gao Y.W."/>
            <person name="Fan S.T."/>
            <person name="Sun H.T."/>
            <person name="Wang Z."/>
            <person name="Gao X.L."/>
            <person name="Li Y.G."/>
            <person name="Wang T.C."/>
            <person name="Zhang K."/>
            <person name="Xu W.W."/>
            <person name="Yu Z.J."/>
            <person name="Xia X.Z."/>
        </authorList>
    </citation>
    <scope>NUCLEOTIDE SEQUENCE</scope>
    <source>
        <strain evidence="3">FR3</strain>
    </source>
</reference>